<feature type="compositionally biased region" description="Low complexity" evidence="1">
    <location>
        <begin position="268"/>
        <end position="282"/>
    </location>
</feature>
<gene>
    <name evidence="2" type="ORF">EJB05_54166</name>
</gene>
<comment type="caution">
    <text evidence="2">The sequence shown here is derived from an EMBL/GenBank/DDBJ whole genome shotgun (WGS) entry which is preliminary data.</text>
</comment>
<protein>
    <submittedName>
        <fullName evidence="2">Uncharacterized protein</fullName>
    </submittedName>
</protein>
<evidence type="ECO:0000313" key="2">
    <source>
        <dbReference type="EMBL" id="TVU00399.1"/>
    </source>
</evidence>
<name>A0A5J9SN95_9POAL</name>
<accession>A0A5J9SN95</accession>
<dbReference type="OrthoDB" id="695589at2759"/>
<feature type="region of interest" description="Disordered" evidence="1">
    <location>
        <begin position="223"/>
        <end position="314"/>
    </location>
</feature>
<sequence>MAEAGDGDRDAAADANANAGPALLSAERVETYYGENQDLEQLTAHVAPQVEQLVQDLAPEDLLPCLRQGVWDRAFEILDEMVTNGQAVAGAIETEGIDPLDIRRAHPELVILLRGQAYWDLKGREGDARANAYLITLTCFIPMVKAPIYFPEFRHEVEEGSIRVGLFGERKGRTVRCLACHKEFEGYTPGKLRSHLMHDAKGKQARCQASTIYIREEIQAAEEEAAAAALHPPPPAEEAAADPHAAPDGQGDAPDDGGHPLPPPDAVTENSAAPNTTSTAAADLRDINVDAPAAAEDDHSTEVAPAASPRHDDE</sequence>
<feature type="compositionally biased region" description="Low complexity" evidence="1">
    <location>
        <begin position="242"/>
        <end position="252"/>
    </location>
</feature>
<dbReference type="EMBL" id="RWGY01000594">
    <property type="protein sequence ID" value="TVU00399.1"/>
    <property type="molecule type" value="Genomic_DNA"/>
</dbReference>
<proteinExistence type="predicted"/>
<reference evidence="2 3" key="1">
    <citation type="journal article" date="2019" name="Sci. Rep.">
        <title>A high-quality genome of Eragrostis curvula grass provides insights into Poaceae evolution and supports new strategies to enhance forage quality.</title>
        <authorList>
            <person name="Carballo J."/>
            <person name="Santos B.A.C.M."/>
            <person name="Zappacosta D."/>
            <person name="Garbus I."/>
            <person name="Selva J.P."/>
            <person name="Gallo C.A."/>
            <person name="Diaz A."/>
            <person name="Albertini E."/>
            <person name="Caccamo M."/>
            <person name="Echenique V."/>
        </authorList>
    </citation>
    <scope>NUCLEOTIDE SEQUENCE [LARGE SCALE GENOMIC DNA]</scope>
    <source>
        <strain evidence="3">cv. Victoria</strain>
        <tissue evidence="2">Leaf</tissue>
    </source>
</reference>
<organism evidence="2 3">
    <name type="scientific">Eragrostis curvula</name>
    <name type="common">weeping love grass</name>
    <dbReference type="NCBI Taxonomy" id="38414"/>
    <lineage>
        <taxon>Eukaryota</taxon>
        <taxon>Viridiplantae</taxon>
        <taxon>Streptophyta</taxon>
        <taxon>Embryophyta</taxon>
        <taxon>Tracheophyta</taxon>
        <taxon>Spermatophyta</taxon>
        <taxon>Magnoliopsida</taxon>
        <taxon>Liliopsida</taxon>
        <taxon>Poales</taxon>
        <taxon>Poaceae</taxon>
        <taxon>PACMAD clade</taxon>
        <taxon>Chloridoideae</taxon>
        <taxon>Eragrostideae</taxon>
        <taxon>Eragrostidinae</taxon>
        <taxon>Eragrostis</taxon>
    </lineage>
</organism>
<evidence type="ECO:0000313" key="3">
    <source>
        <dbReference type="Proteomes" id="UP000324897"/>
    </source>
</evidence>
<keyword evidence="3" id="KW-1185">Reference proteome</keyword>
<dbReference type="AlphaFoldDB" id="A0A5J9SN95"/>
<feature type="non-terminal residue" evidence="2">
    <location>
        <position position="1"/>
    </location>
</feature>
<dbReference type="Gramene" id="TVU00399">
    <property type="protein sequence ID" value="TVU00399"/>
    <property type="gene ID" value="EJB05_54166"/>
</dbReference>
<evidence type="ECO:0000256" key="1">
    <source>
        <dbReference type="SAM" id="MobiDB-lite"/>
    </source>
</evidence>
<dbReference type="Proteomes" id="UP000324897">
    <property type="component" value="Unassembled WGS sequence"/>
</dbReference>